<evidence type="ECO:0000256" key="2">
    <source>
        <dbReference type="SAM" id="Phobius"/>
    </source>
</evidence>
<dbReference type="EMBL" id="JAGMUV010000005">
    <property type="protein sequence ID" value="KAH7156889.1"/>
    <property type="molecule type" value="Genomic_DNA"/>
</dbReference>
<protein>
    <submittedName>
        <fullName evidence="3">Uncharacterized protein</fullName>
    </submittedName>
</protein>
<feature type="transmembrane region" description="Helical" evidence="2">
    <location>
        <begin position="75"/>
        <end position="97"/>
    </location>
</feature>
<evidence type="ECO:0000256" key="1">
    <source>
        <dbReference type="SAM" id="MobiDB-lite"/>
    </source>
</evidence>
<evidence type="ECO:0000313" key="3">
    <source>
        <dbReference type="EMBL" id="KAH7156889.1"/>
    </source>
</evidence>
<reference evidence="3" key="1">
    <citation type="journal article" date="2021" name="Nat. Commun.">
        <title>Genetic determinants of endophytism in the Arabidopsis root mycobiome.</title>
        <authorList>
            <person name="Mesny F."/>
            <person name="Miyauchi S."/>
            <person name="Thiergart T."/>
            <person name="Pickel B."/>
            <person name="Atanasova L."/>
            <person name="Karlsson M."/>
            <person name="Huettel B."/>
            <person name="Barry K.W."/>
            <person name="Haridas S."/>
            <person name="Chen C."/>
            <person name="Bauer D."/>
            <person name="Andreopoulos W."/>
            <person name="Pangilinan J."/>
            <person name="LaButti K."/>
            <person name="Riley R."/>
            <person name="Lipzen A."/>
            <person name="Clum A."/>
            <person name="Drula E."/>
            <person name="Henrissat B."/>
            <person name="Kohler A."/>
            <person name="Grigoriev I.V."/>
            <person name="Martin F.M."/>
            <person name="Hacquard S."/>
        </authorList>
    </citation>
    <scope>NUCLEOTIDE SEQUENCE</scope>
    <source>
        <strain evidence="3">MPI-CAGE-AT-0147</strain>
    </source>
</reference>
<dbReference type="Proteomes" id="UP000738349">
    <property type="component" value="Unassembled WGS sequence"/>
</dbReference>
<feature type="compositionally biased region" description="Polar residues" evidence="1">
    <location>
        <begin position="254"/>
        <end position="282"/>
    </location>
</feature>
<keyword evidence="2" id="KW-0812">Transmembrane</keyword>
<proteinExistence type="predicted"/>
<keyword evidence="2" id="KW-0472">Membrane</keyword>
<dbReference type="OrthoDB" id="5078701at2759"/>
<accession>A0A9P9JE73</accession>
<sequence length="296" mass="32048">MDWFSECLTELLASSSSLPSVPTQAPTRIFTSAPIPTRMPHTSLASNDSSAPKSNDTIVIPLSAPTTRNLPDGTVAAVVVGVILTVAIVVFVAWICVERRKQRWTMSSPIGLLTRPVHPEEGRALPELVSLTDRPESQSWIADQNFWDPRESSSQGVRSPTPKPAVAKVMSYTRAHRRAQLCYIGGRGRPVAQLHGSESVGTPNQLDISPMISGSRTGSTYHDSSRASPLFQDFGFGPGLAPGRQDYVSEPRSVASNTNRQYPHSSSTTFNTVPSGSSRNIPNCQIIPEVPVREFG</sequence>
<keyword evidence="2" id="KW-1133">Transmembrane helix</keyword>
<gene>
    <name evidence="3" type="ORF">EDB81DRAFT_403464</name>
</gene>
<dbReference type="AlphaFoldDB" id="A0A9P9JE73"/>
<evidence type="ECO:0000313" key="4">
    <source>
        <dbReference type="Proteomes" id="UP000738349"/>
    </source>
</evidence>
<feature type="region of interest" description="Disordered" evidence="1">
    <location>
        <begin position="252"/>
        <end position="282"/>
    </location>
</feature>
<comment type="caution">
    <text evidence="3">The sequence shown here is derived from an EMBL/GenBank/DDBJ whole genome shotgun (WGS) entry which is preliminary data.</text>
</comment>
<organism evidence="3 4">
    <name type="scientific">Dactylonectria macrodidyma</name>
    <dbReference type="NCBI Taxonomy" id="307937"/>
    <lineage>
        <taxon>Eukaryota</taxon>
        <taxon>Fungi</taxon>
        <taxon>Dikarya</taxon>
        <taxon>Ascomycota</taxon>
        <taxon>Pezizomycotina</taxon>
        <taxon>Sordariomycetes</taxon>
        <taxon>Hypocreomycetidae</taxon>
        <taxon>Hypocreales</taxon>
        <taxon>Nectriaceae</taxon>
        <taxon>Dactylonectria</taxon>
    </lineage>
</organism>
<keyword evidence="4" id="KW-1185">Reference proteome</keyword>
<name>A0A9P9JE73_9HYPO</name>